<dbReference type="PANTHER" id="PTHR23352:SF2">
    <property type="entry name" value="NEURAL PROLIFERATION DIFFERENTIATION AND CONTROL PROTEIN 1"/>
    <property type="match status" value="1"/>
</dbReference>
<dbReference type="Pfam" id="PF06809">
    <property type="entry name" value="NPDC1"/>
    <property type="match status" value="1"/>
</dbReference>
<name>A0A0N5AYJ9_9BILA</name>
<reference evidence="4" key="1">
    <citation type="submission" date="2017-02" db="UniProtKB">
        <authorList>
            <consortium name="WormBaseParasite"/>
        </authorList>
    </citation>
    <scope>IDENTIFICATION</scope>
</reference>
<dbReference type="GO" id="GO:0016020">
    <property type="term" value="C:membrane"/>
    <property type="evidence" value="ECO:0007669"/>
    <property type="project" value="InterPro"/>
</dbReference>
<accession>A0A0N5AYJ9</accession>
<dbReference type="WBParaSite" id="SMUV_0001004201-mRNA-1">
    <property type="protein sequence ID" value="SMUV_0001004201-mRNA-1"/>
    <property type="gene ID" value="SMUV_0001004201"/>
</dbReference>
<feature type="region of interest" description="Disordered" evidence="1">
    <location>
        <begin position="304"/>
        <end position="326"/>
    </location>
</feature>
<keyword evidence="2" id="KW-0472">Membrane</keyword>
<keyword evidence="3" id="KW-1185">Reference proteome</keyword>
<evidence type="ECO:0000256" key="2">
    <source>
        <dbReference type="SAM" id="Phobius"/>
    </source>
</evidence>
<proteinExistence type="predicted"/>
<keyword evidence="2" id="KW-0812">Transmembrane</keyword>
<evidence type="ECO:0000256" key="1">
    <source>
        <dbReference type="SAM" id="MobiDB-lite"/>
    </source>
</evidence>
<feature type="transmembrane region" description="Helical" evidence="2">
    <location>
        <begin position="228"/>
        <end position="251"/>
    </location>
</feature>
<feature type="compositionally biased region" description="Acidic residues" evidence="1">
    <location>
        <begin position="315"/>
        <end position="326"/>
    </location>
</feature>
<dbReference type="PANTHER" id="PTHR23352">
    <property type="entry name" value="NEURAL PROLIFERATION DIFFERENTIATION AND CONTROL PROTEIN-1 NPDC-1 PROTEIN"/>
    <property type="match status" value="1"/>
</dbReference>
<dbReference type="Proteomes" id="UP000046393">
    <property type="component" value="Unplaced"/>
</dbReference>
<evidence type="ECO:0000313" key="4">
    <source>
        <dbReference type="WBParaSite" id="SMUV_0001004201-mRNA-1"/>
    </source>
</evidence>
<dbReference type="STRING" id="451379.A0A0N5AYJ9"/>
<organism evidence="3 4">
    <name type="scientific">Syphacia muris</name>
    <dbReference type="NCBI Taxonomy" id="451379"/>
    <lineage>
        <taxon>Eukaryota</taxon>
        <taxon>Metazoa</taxon>
        <taxon>Ecdysozoa</taxon>
        <taxon>Nematoda</taxon>
        <taxon>Chromadorea</taxon>
        <taxon>Rhabditida</taxon>
        <taxon>Spirurina</taxon>
        <taxon>Oxyuridomorpha</taxon>
        <taxon>Oxyuroidea</taxon>
        <taxon>Oxyuridae</taxon>
        <taxon>Syphacia</taxon>
    </lineage>
</organism>
<dbReference type="AlphaFoldDB" id="A0A0N5AYJ9"/>
<evidence type="ECO:0000313" key="3">
    <source>
        <dbReference type="Proteomes" id="UP000046393"/>
    </source>
</evidence>
<protein>
    <submittedName>
        <fullName evidence="4">Neural proliferation differentiation and control protein 1</fullName>
    </submittedName>
</protein>
<sequence length="354" mass="39682">MMCAAKLEEVDKKEDFCAISWILRLTAVYKQLIKAANTSYFMINQNFGRNIYYNDDEDFNEQLSEIVREIADSPSVWNGDNYQPLDYVGKSAGDGFVEDDELENYLKRKSENINEAAGSKAFKKGNEKVKNKSVEEKKNERTTLPITKQQQSGLPQKKGQNEFVGFVEPKPEKQLKHLEQLEKRVESSRSRVYTSPIGTSGNLLLACKLESFSSLAEVKLRDTSDTNIVSAVATVCLVAAVLGVVGGAYYFHKVRSQRIEDAFSNFSHYAPTGPGKEKKKKDGDEGLAYRAQLHHYQQTKQKIISGSEQDIGIPEPDDASEASDYDENNFSVYECPGLAPTGDIEVQNPNFTRP</sequence>
<dbReference type="InterPro" id="IPR009635">
    <property type="entry name" value="NPDC1"/>
</dbReference>
<keyword evidence="2" id="KW-1133">Transmembrane helix</keyword>